<dbReference type="Proteomes" id="UP001595791">
    <property type="component" value="Unassembled WGS sequence"/>
</dbReference>
<dbReference type="Pfam" id="PF04493">
    <property type="entry name" value="Endonuclease_5"/>
    <property type="match status" value="1"/>
</dbReference>
<dbReference type="HAMAP" id="MF_00801">
    <property type="entry name" value="Endonuclease_5"/>
    <property type="match status" value="1"/>
</dbReference>
<dbReference type="NCBIfam" id="NF008629">
    <property type="entry name" value="PRK11617.1"/>
    <property type="match status" value="1"/>
</dbReference>
<keyword evidence="6" id="KW-0460">Magnesium</keyword>
<comment type="caution">
    <text evidence="7">The sequence shown here is derived from an EMBL/GenBank/DDBJ whole genome shotgun (WGS) entry which is preliminary data.</text>
</comment>
<evidence type="ECO:0000256" key="5">
    <source>
        <dbReference type="ARBA" id="ARBA00022801"/>
    </source>
</evidence>
<keyword evidence="6" id="KW-0234">DNA repair</keyword>
<evidence type="ECO:0000256" key="6">
    <source>
        <dbReference type="HAMAP-Rule" id="MF_00801"/>
    </source>
</evidence>
<keyword evidence="5 6" id="KW-0378">Hydrolase</keyword>
<dbReference type="GO" id="GO:0043737">
    <property type="term" value="F:deoxyribonuclease V activity"/>
    <property type="evidence" value="ECO:0007669"/>
    <property type="project" value="UniProtKB-EC"/>
</dbReference>
<reference evidence="8" key="1">
    <citation type="journal article" date="2019" name="Int. J. Syst. Evol. Microbiol.">
        <title>The Global Catalogue of Microorganisms (GCM) 10K type strain sequencing project: providing services to taxonomists for standard genome sequencing and annotation.</title>
        <authorList>
            <consortium name="The Broad Institute Genomics Platform"/>
            <consortium name="The Broad Institute Genome Sequencing Center for Infectious Disease"/>
            <person name="Wu L."/>
            <person name="Ma J."/>
        </authorList>
    </citation>
    <scope>NUCLEOTIDE SEQUENCE [LARGE SCALE GENOMIC DNA]</scope>
    <source>
        <strain evidence="8">LMG 29894</strain>
    </source>
</reference>
<dbReference type="EC" id="3.1.21.7" evidence="6"/>
<dbReference type="PANTHER" id="PTHR28511">
    <property type="entry name" value="ENDONUCLEASE V"/>
    <property type="match status" value="1"/>
</dbReference>
<feature type="binding site" evidence="6">
    <location>
        <position position="110"/>
    </location>
    <ligand>
        <name>Mg(2+)</name>
        <dbReference type="ChEBI" id="CHEBI:18420"/>
    </ligand>
</feature>
<evidence type="ECO:0000256" key="1">
    <source>
        <dbReference type="ARBA" id="ARBA00004496"/>
    </source>
</evidence>
<dbReference type="Gene3D" id="3.30.2170.10">
    <property type="entry name" value="archaeoglobus fulgidus dsm 4304 superfamily"/>
    <property type="match status" value="1"/>
</dbReference>
<comment type="function">
    <text evidence="6">DNA repair enzyme involved in the repair of deaminated bases. Selectively cleaves double-stranded DNA at the second phosphodiester bond 3' to a deoxyinosine leaving behind the intact lesion on the nicked DNA.</text>
</comment>
<keyword evidence="3 6" id="KW-0540">Nuclease</keyword>
<evidence type="ECO:0000313" key="8">
    <source>
        <dbReference type="Proteomes" id="UP001595791"/>
    </source>
</evidence>
<accession>A0ABV8MRJ2</accession>
<gene>
    <name evidence="6 7" type="primary">nfi</name>
    <name evidence="7" type="ORF">ACFOW7_09210</name>
</gene>
<dbReference type="InterPro" id="IPR007581">
    <property type="entry name" value="Endonuclease-V"/>
</dbReference>
<dbReference type="EMBL" id="JBHSBU010000001">
    <property type="protein sequence ID" value="MFC4159526.1"/>
    <property type="molecule type" value="Genomic_DNA"/>
</dbReference>
<keyword evidence="4 6" id="KW-0255">Endonuclease</keyword>
<name>A0ABV8MRJ2_9NEIS</name>
<keyword evidence="6" id="KW-0227">DNA damage</keyword>
<evidence type="ECO:0000256" key="4">
    <source>
        <dbReference type="ARBA" id="ARBA00022759"/>
    </source>
</evidence>
<evidence type="ECO:0000256" key="2">
    <source>
        <dbReference type="ARBA" id="ARBA00022490"/>
    </source>
</evidence>
<evidence type="ECO:0000313" key="7">
    <source>
        <dbReference type="EMBL" id="MFC4159526.1"/>
    </source>
</evidence>
<sequence length="224" mass="24236">MKPVIDHPWQLDIDAAWALQRELAAKVRCVEPGPIATVAGVDVAYAKDEMVLVASVVLLDAMTLEVVEAAEAEAAVQFPYVPGLFSFRELPAIMAALEKLSRRPDLVVCDGQGLAHPRRFGLACHLGVLYDLPTLGCAKTRLVGEAAEPASARGSASELVDGEAVVGRVLRTQDGVKPVDVSIGHRITLDAACDWILRLTPRYRLPETTRQADQRVRRRLAALG</sequence>
<keyword evidence="6" id="KW-0479">Metal-binding</keyword>
<keyword evidence="8" id="KW-1185">Reference proteome</keyword>
<organism evidence="7 8">
    <name type="scientific">Chitinimonas lacunae</name>
    <dbReference type="NCBI Taxonomy" id="1963018"/>
    <lineage>
        <taxon>Bacteria</taxon>
        <taxon>Pseudomonadati</taxon>
        <taxon>Pseudomonadota</taxon>
        <taxon>Betaproteobacteria</taxon>
        <taxon>Neisseriales</taxon>
        <taxon>Chitinibacteraceae</taxon>
        <taxon>Chitinimonas</taxon>
    </lineage>
</organism>
<dbReference type="RefSeq" id="WP_378163375.1">
    <property type="nucleotide sequence ID" value="NZ_JBHSBU010000001.1"/>
</dbReference>
<comment type="similarity">
    <text evidence="6">Belongs to the endonuclease V family.</text>
</comment>
<comment type="cofactor">
    <cofactor evidence="6">
        <name>Mg(2+)</name>
        <dbReference type="ChEBI" id="CHEBI:18420"/>
    </cofactor>
</comment>
<feature type="site" description="Interaction with target DNA" evidence="6">
    <location>
        <position position="80"/>
    </location>
</feature>
<feature type="binding site" evidence="6">
    <location>
        <position position="42"/>
    </location>
    <ligand>
        <name>Mg(2+)</name>
        <dbReference type="ChEBI" id="CHEBI:18420"/>
    </ligand>
</feature>
<dbReference type="PANTHER" id="PTHR28511:SF1">
    <property type="entry name" value="ENDONUCLEASE V"/>
    <property type="match status" value="1"/>
</dbReference>
<comment type="subcellular location">
    <subcellularLocation>
        <location evidence="1 6">Cytoplasm</location>
    </subcellularLocation>
</comment>
<evidence type="ECO:0000256" key="3">
    <source>
        <dbReference type="ARBA" id="ARBA00022722"/>
    </source>
</evidence>
<keyword evidence="2 6" id="KW-0963">Cytoplasm</keyword>
<protein>
    <recommendedName>
        <fullName evidence="6">Endonuclease V</fullName>
        <ecNumber evidence="6">3.1.21.7</ecNumber>
    </recommendedName>
    <alternativeName>
        <fullName evidence="6">Deoxyinosine 3'endonuclease</fullName>
    </alternativeName>
    <alternativeName>
        <fullName evidence="6">Deoxyribonuclease V</fullName>
        <shortName evidence="6">DNase V</shortName>
    </alternativeName>
</protein>
<dbReference type="CDD" id="cd06559">
    <property type="entry name" value="Endonuclease_V"/>
    <property type="match status" value="1"/>
</dbReference>
<proteinExistence type="inferred from homology"/>
<comment type="catalytic activity">
    <reaction evidence="6">
        <text>Endonucleolytic cleavage at apurinic or apyrimidinic sites to products with a 5'-phosphate.</text>
        <dbReference type="EC" id="3.1.21.7"/>
    </reaction>
</comment>